<dbReference type="RefSeq" id="WP_009887750.1">
    <property type="nucleotide sequence ID" value="NC_021592.1"/>
</dbReference>
<evidence type="ECO:0000313" key="3">
    <source>
        <dbReference type="Proteomes" id="UP000014660"/>
    </source>
</evidence>
<dbReference type="GO" id="GO:0006313">
    <property type="term" value="P:DNA transposition"/>
    <property type="evidence" value="ECO:0007669"/>
    <property type="project" value="InterPro"/>
</dbReference>
<dbReference type="Proteomes" id="UP000014660">
    <property type="component" value="Chromosome"/>
</dbReference>
<dbReference type="InterPro" id="IPR002559">
    <property type="entry name" value="Transposase_11"/>
</dbReference>
<dbReference type="GO" id="GO:0004803">
    <property type="term" value="F:transposase activity"/>
    <property type="evidence" value="ECO:0007669"/>
    <property type="project" value="InterPro"/>
</dbReference>
<dbReference type="GO" id="GO:0003677">
    <property type="term" value="F:DNA binding"/>
    <property type="evidence" value="ECO:0007669"/>
    <property type="project" value="InterPro"/>
</dbReference>
<evidence type="ECO:0000259" key="1">
    <source>
        <dbReference type="Pfam" id="PF01609"/>
    </source>
</evidence>
<keyword evidence="3" id="KW-1185">Reference proteome</keyword>
<dbReference type="AlphaFoldDB" id="S0AR76"/>
<feature type="domain" description="Transposase IS4-like" evidence="1">
    <location>
        <begin position="95"/>
        <end position="282"/>
    </location>
</feature>
<sequence>MPSQQIPLIMEIIDNIVSPDDRKRKYTDRQILKVLIVLQIFNISYRSARIFLTNHEEYIRMAGITEIPSFQTLSRRARMIDLHAVNNEITYLYSVESIAAIDSFIIHTCKHSTAMRRKVWGNYKDPVSGWSKTTKGWSYGRKCHMSIDIDSLIIMEWLITKGNMHDSHVSHDMVDSVRDFSYILADSAYDASDIYDYIFENTHALPVIDTNKRRGIVNDKLPVNRKIGIDLRKEYASMYPLRWEIERTFSILEEIMKAEYIWYTVNRDYDTAIGLKAIAYNLMVISNRELGEKPRGIMKIVNC</sequence>
<protein>
    <submittedName>
        <fullName evidence="2">Transposase IS4 family protein</fullName>
    </submittedName>
</protein>
<name>S0AR76_FERAC</name>
<gene>
    <name evidence="2" type="ORF">FACI_IFERC00001G1718</name>
</gene>
<dbReference type="GeneID" id="16025907"/>
<dbReference type="KEGG" id="fac:FACI_IFERC01G1718"/>
<dbReference type="HOGENOM" id="CLU_917045_0_0_2"/>
<proteinExistence type="predicted"/>
<organism evidence="2 3">
    <name type="scientific">Ferroplasma acidarmanus Fer1</name>
    <dbReference type="NCBI Taxonomy" id="333146"/>
    <lineage>
        <taxon>Archaea</taxon>
        <taxon>Methanobacteriati</taxon>
        <taxon>Thermoplasmatota</taxon>
        <taxon>Thermoplasmata</taxon>
        <taxon>Thermoplasmatales</taxon>
        <taxon>Ferroplasmaceae</taxon>
        <taxon>Ferroplasma</taxon>
    </lineage>
</organism>
<dbReference type="EMBL" id="CP004145">
    <property type="protein sequence ID" value="AGO61698.1"/>
    <property type="molecule type" value="Genomic_DNA"/>
</dbReference>
<evidence type="ECO:0000313" key="2">
    <source>
        <dbReference type="EMBL" id="AGO61698.1"/>
    </source>
</evidence>
<accession>S0AR76</accession>
<reference evidence="2 3" key="1">
    <citation type="journal article" date="2007" name="Proc. Natl. Acad. Sci. U.S.A.">
        <title>Genome dynamics in a natural archaeal population.</title>
        <authorList>
            <person name="Allen E.E."/>
            <person name="Tyson G.W."/>
            <person name="Whitaker R.J."/>
            <person name="Detter J.C."/>
            <person name="Richardson P.M."/>
            <person name="Banfield J.F."/>
        </authorList>
    </citation>
    <scope>NUCLEOTIDE SEQUENCE [LARGE SCALE GENOMIC DNA]</scope>
    <source>
        <strain evidence="3">fer1</strain>
    </source>
</reference>
<dbReference type="Pfam" id="PF01609">
    <property type="entry name" value="DDE_Tnp_1"/>
    <property type="match status" value="1"/>
</dbReference>